<dbReference type="Pfam" id="PF12143">
    <property type="entry name" value="PPO1_KFDV"/>
    <property type="match status" value="1"/>
</dbReference>
<evidence type="ECO:0000313" key="10">
    <source>
        <dbReference type="EMBL" id="KAJ0974510.1"/>
    </source>
</evidence>
<gene>
    <name evidence="10" type="ORF">J5N97_016475</name>
</gene>
<evidence type="ECO:0000259" key="9">
    <source>
        <dbReference type="PROSITE" id="PS00497"/>
    </source>
</evidence>
<dbReference type="PROSITE" id="PS00497">
    <property type="entry name" value="TYROSINASE_1"/>
    <property type="match status" value="1"/>
</dbReference>
<evidence type="ECO:0000256" key="6">
    <source>
        <dbReference type="ARBA" id="ARBA00023008"/>
    </source>
</evidence>
<dbReference type="Pfam" id="PF00264">
    <property type="entry name" value="Tyrosinase"/>
    <property type="match status" value="1"/>
</dbReference>
<keyword evidence="6" id="KW-0186">Copper</keyword>
<dbReference type="PRINTS" id="PR00092">
    <property type="entry name" value="TYROSINASE"/>
</dbReference>
<proteinExistence type="inferred from homology"/>
<dbReference type="SUPFAM" id="SSF48056">
    <property type="entry name" value="Di-copper centre-containing domain"/>
    <property type="match status" value="1"/>
</dbReference>
<protein>
    <recommendedName>
        <fullName evidence="9">Tyrosinase copper-binding domain-containing protein</fullName>
    </recommendedName>
</protein>
<dbReference type="Pfam" id="PF12142">
    <property type="entry name" value="PPO1_DWL"/>
    <property type="match status" value="1"/>
</dbReference>
<keyword evidence="5" id="KW-0560">Oxidoreductase</keyword>
<dbReference type="InterPro" id="IPR002227">
    <property type="entry name" value="Tyrosinase_Cu-bd"/>
</dbReference>
<evidence type="ECO:0000256" key="5">
    <source>
        <dbReference type="ARBA" id="ARBA00023002"/>
    </source>
</evidence>
<comment type="caution">
    <text evidence="10">The sequence shown here is derived from an EMBL/GenBank/DDBJ whole genome shotgun (WGS) entry which is preliminary data.</text>
</comment>
<feature type="chain" id="PRO_5039556919" description="Tyrosinase copper-binding domain-containing protein" evidence="8">
    <location>
        <begin position="23"/>
        <end position="497"/>
    </location>
</feature>
<dbReference type="GO" id="GO:0046872">
    <property type="term" value="F:metal ion binding"/>
    <property type="evidence" value="ECO:0007669"/>
    <property type="project" value="UniProtKB-KW"/>
</dbReference>
<evidence type="ECO:0000256" key="3">
    <source>
        <dbReference type="ARBA" id="ARBA00022723"/>
    </source>
</evidence>
<evidence type="ECO:0000256" key="8">
    <source>
        <dbReference type="SAM" id="SignalP"/>
    </source>
</evidence>
<dbReference type="OrthoDB" id="6132182at2759"/>
<feature type="signal peptide" evidence="8">
    <location>
        <begin position="1"/>
        <end position="22"/>
    </location>
</feature>
<sequence length="497" mass="56554">MHINPVILPALLWLYTISGITAMPIGTPDLSHCQPFSNETNCCIINSTNIVDFKLPDKPPETLRVRPAAHLVDKEYILKYANATKLMKSLPFNHPWNFIQQANVHCAYCDGIYNQSNFPNMTLEVHGSWLFFPWHRMYLHFHEKILGKLIGDENFTLPFWNWDSAEGMEIPSMYTDANSSLFDNTRWKNHKPPNILNYGFLDGRSNNNMTRQIEANLRVMYRIMVSGAKTTELFLGGPYRAGDDESSSAGSVEIEAHSYIHLWTGDDMSSFTTSARDAIFYAHHSNIDRMWELWKGLPGGKRSSYNDTDWLDSAFLFWDENLQLVRIRVRDVVDTKMLGYVYQEVPIQWLSTPPKVRDGEEMSSAFSLVELPVMLDSAVNINVELPERKMESMEEVLVVDGIEFDARVHVVFDVYVGGSGTSRKAFAGRFDHVPVKKWKKGAIGTLLVRKRLVLGLTDLVEELRLERGGRALVTLIPRSDRGVMKVKVGAISVQLST</sequence>
<dbReference type="GO" id="GO:0004097">
    <property type="term" value="F:catechol oxidase activity"/>
    <property type="evidence" value="ECO:0007669"/>
    <property type="project" value="InterPro"/>
</dbReference>
<organism evidence="10 11">
    <name type="scientific">Dioscorea zingiberensis</name>
    <dbReference type="NCBI Taxonomy" id="325984"/>
    <lineage>
        <taxon>Eukaryota</taxon>
        <taxon>Viridiplantae</taxon>
        <taxon>Streptophyta</taxon>
        <taxon>Embryophyta</taxon>
        <taxon>Tracheophyta</taxon>
        <taxon>Spermatophyta</taxon>
        <taxon>Magnoliopsida</taxon>
        <taxon>Liliopsida</taxon>
        <taxon>Dioscoreales</taxon>
        <taxon>Dioscoreaceae</taxon>
        <taxon>Dioscorea</taxon>
    </lineage>
</organism>
<evidence type="ECO:0000313" key="11">
    <source>
        <dbReference type="Proteomes" id="UP001085076"/>
    </source>
</evidence>
<dbReference type="InterPro" id="IPR008922">
    <property type="entry name" value="Di-copper_centre_dom_sf"/>
</dbReference>
<comment type="similarity">
    <text evidence="2">Belongs to the tyrosinase family.</text>
</comment>
<feature type="domain" description="Tyrosinase copper-binding" evidence="9">
    <location>
        <begin position="126"/>
        <end position="143"/>
    </location>
</feature>
<comment type="cofactor">
    <cofactor evidence="1">
        <name>Cu(2+)</name>
        <dbReference type="ChEBI" id="CHEBI:29036"/>
    </cofactor>
</comment>
<dbReference type="InterPro" id="IPR022739">
    <property type="entry name" value="Polyphenol_oxidase_cen"/>
</dbReference>
<dbReference type="AlphaFoldDB" id="A0A9D5CK20"/>
<reference evidence="10" key="1">
    <citation type="submission" date="2021-03" db="EMBL/GenBank/DDBJ databases">
        <authorList>
            <person name="Li Z."/>
            <person name="Yang C."/>
        </authorList>
    </citation>
    <scope>NUCLEOTIDE SEQUENCE</scope>
    <source>
        <strain evidence="10">Dzin_1.0</strain>
        <tissue evidence="10">Leaf</tissue>
    </source>
</reference>
<dbReference type="PANTHER" id="PTHR11474">
    <property type="entry name" value="TYROSINASE FAMILY MEMBER"/>
    <property type="match status" value="1"/>
</dbReference>
<name>A0A9D5CK20_9LILI</name>
<keyword evidence="7" id="KW-1015">Disulfide bond</keyword>
<reference evidence="10" key="2">
    <citation type="journal article" date="2022" name="Hortic Res">
        <title>The genome of Dioscorea zingiberensis sheds light on the biosynthesis, origin and evolution of the medicinally important diosgenin saponins.</title>
        <authorList>
            <person name="Li Y."/>
            <person name="Tan C."/>
            <person name="Li Z."/>
            <person name="Guo J."/>
            <person name="Li S."/>
            <person name="Chen X."/>
            <person name="Wang C."/>
            <person name="Dai X."/>
            <person name="Yang H."/>
            <person name="Song W."/>
            <person name="Hou L."/>
            <person name="Xu J."/>
            <person name="Tong Z."/>
            <person name="Xu A."/>
            <person name="Yuan X."/>
            <person name="Wang W."/>
            <person name="Yang Q."/>
            <person name="Chen L."/>
            <person name="Sun Z."/>
            <person name="Wang K."/>
            <person name="Pan B."/>
            <person name="Chen J."/>
            <person name="Bao Y."/>
            <person name="Liu F."/>
            <person name="Qi X."/>
            <person name="Gang D.R."/>
            <person name="Wen J."/>
            <person name="Li J."/>
        </authorList>
    </citation>
    <scope>NUCLEOTIDE SEQUENCE</scope>
    <source>
        <strain evidence="10">Dzin_1.0</strain>
    </source>
</reference>
<evidence type="ECO:0000256" key="2">
    <source>
        <dbReference type="ARBA" id="ARBA00009928"/>
    </source>
</evidence>
<keyword evidence="8" id="KW-0732">Signal</keyword>
<dbReference type="InterPro" id="IPR022740">
    <property type="entry name" value="Polyphenol_oxidase_C"/>
</dbReference>
<dbReference type="EMBL" id="JAGGNH010000004">
    <property type="protein sequence ID" value="KAJ0974510.1"/>
    <property type="molecule type" value="Genomic_DNA"/>
</dbReference>
<keyword evidence="11" id="KW-1185">Reference proteome</keyword>
<accession>A0A9D5CK20</accession>
<dbReference type="Gene3D" id="1.10.1280.10">
    <property type="entry name" value="Di-copper center containing domain from catechol oxidase"/>
    <property type="match status" value="1"/>
</dbReference>
<keyword evidence="3" id="KW-0479">Metal-binding</keyword>
<dbReference type="Proteomes" id="UP001085076">
    <property type="component" value="Miscellaneous, Linkage group lg04"/>
</dbReference>
<evidence type="ECO:0000256" key="7">
    <source>
        <dbReference type="ARBA" id="ARBA00023157"/>
    </source>
</evidence>
<keyword evidence="4" id="KW-0883">Thioether bond</keyword>
<dbReference type="InterPro" id="IPR050316">
    <property type="entry name" value="Tyrosinase/Hemocyanin"/>
</dbReference>
<evidence type="ECO:0000256" key="1">
    <source>
        <dbReference type="ARBA" id="ARBA00001973"/>
    </source>
</evidence>
<dbReference type="PANTHER" id="PTHR11474:SF76">
    <property type="entry name" value="SHKT DOMAIN-CONTAINING PROTEIN"/>
    <property type="match status" value="1"/>
</dbReference>
<evidence type="ECO:0000256" key="4">
    <source>
        <dbReference type="ARBA" id="ARBA00022784"/>
    </source>
</evidence>